<dbReference type="SMART" id="SM00913">
    <property type="entry name" value="IBN_N"/>
    <property type="match status" value="1"/>
</dbReference>
<evidence type="ECO:0000259" key="5">
    <source>
        <dbReference type="PROSITE" id="PS50166"/>
    </source>
</evidence>
<evidence type="ECO:0000256" key="3">
    <source>
        <dbReference type="ARBA" id="ARBA00023242"/>
    </source>
</evidence>
<dbReference type="InterPro" id="IPR011989">
    <property type="entry name" value="ARM-like"/>
</dbReference>
<evidence type="ECO:0000313" key="7">
    <source>
        <dbReference type="Proteomes" id="UP001552299"/>
    </source>
</evidence>
<evidence type="ECO:0000256" key="4">
    <source>
        <dbReference type="SAM" id="MobiDB-lite"/>
    </source>
</evidence>
<gene>
    <name evidence="6" type="ORF">M5K25_018940</name>
</gene>
<dbReference type="Pfam" id="PF03810">
    <property type="entry name" value="IBN_N"/>
    <property type="match status" value="1"/>
</dbReference>
<dbReference type="AlphaFoldDB" id="A0ABD0UDD5"/>
<dbReference type="SUPFAM" id="SSF48371">
    <property type="entry name" value="ARM repeat"/>
    <property type="match status" value="1"/>
</dbReference>
<comment type="caution">
    <text evidence="6">The sequence shown here is derived from an EMBL/GenBank/DDBJ whole genome shotgun (WGS) entry which is preliminary data.</text>
</comment>
<comment type="subcellular location">
    <subcellularLocation>
        <location evidence="1">Nucleus</location>
    </subcellularLocation>
</comment>
<dbReference type="PANTHER" id="PTHR10997:SF7">
    <property type="entry name" value="IMPORTIN-11"/>
    <property type="match status" value="1"/>
</dbReference>
<sequence length="863" mass="98728">MALSASDVQTVYSLLSDAFSPDLSVRKPAESALAQCERRPGFCSCLLEIIAARDVACRDDVRLLAAVFFKNSIRRFWRQRVISNDEKAHLRKKLLLNIREESSQIALQLADLISKIARIDYPKEWPELFSFLAQQLQSADILASHRVFMVLFRTLKELSTKRLSADQRTFSEVSQEDYCFLNATISKYLGYPLLKKGNDPLFQVAALLFDYTWNLWKSDVQTILQSFSSLAQRASSNSLIEHQNDLLLTCERWLFCTKIIRQLIISGNASDATSAQEVRSIKEVCPVLLNVIQSFLPYSAEFGAGKEEFAEFFLRYEKYSSNFGFLGMAAKKVDALEERLEGEMNQIKETVEERMSSMEGQVADLRDMMKKMLEFQTQSAASNAKGPEAKNTNSEIHQEEEEVEIVEGRRGRPHLEPFQREERGGYGERQGYGGMEPRGAGWEHREGYYGCRGAVFEDRRWDFEGGMGNGRAREDRETSPAFALNFGSLPASPPFRGKLRETGPPATLEKNMYGTSFMEKQPEFWNFTKRACIKLMKVLAAFQSRHPYSFGDNNVLPAILVFCLNEIINPEKAVPSFNEFLIQCMILIKSTLECKEYKPSLTGRVINESGDAFEQRKKIISRDVFDMLAAVLPNDRVVLLCNILIRRYFIYTSEDLNEWFQNSESFHHEQDMLQWTEKLRPCAEALYIVLFENYRPLLAPVVVSILKEAMNASPPLESEISPAMLLKDAAYSAAGHVYYELSAYLNFSDWFNRSLSLELSNNHPNLLIIHRKIALILGQWVSEIKGDTRKLVYHALIKLLQDNDIAVRLAACRSLCYLVQDSNSSEQEFFDLLSTCWTFCFKLVEEVQELDSKVCSKFHSRNT</sequence>
<dbReference type="PROSITE" id="PS50166">
    <property type="entry name" value="IMPORTIN_B_NT"/>
    <property type="match status" value="1"/>
</dbReference>
<evidence type="ECO:0000256" key="2">
    <source>
        <dbReference type="ARBA" id="ARBA00022448"/>
    </source>
</evidence>
<dbReference type="InterPro" id="IPR001494">
    <property type="entry name" value="Importin-beta_N"/>
</dbReference>
<feature type="domain" description="Importin N-terminal" evidence="5">
    <location>
        <begin position="29"/>
        <end position="100"/>
    </location>
</feature>
<dbReference type="InterPro" id="IPR016024">
    <property type="entry name" value="ARM-type_fold"/>
</dbReference>
<dbReference type="Proteomes" id="UP001552299">
    <property type="component" value="Unassembled WGS sequence"/>
</dbReference>
<protein>
    <recommendedName>
        <fullName evidence="5">Importin N-terminal domain-containing protein</fullName>
    </recommendedName>
</protein>
<name>A0ABD0UDD5_DENTH</name>
<keyword evidence="3" id="KW-0539">Nucleus</keyword>
<dbReference type="GO" id="GO:0005634">
    <property type="term" value="C:nucleus"/>
    <property type="evidence" value="ECO:0007669"/>
    <property type="project" value="UniProtKB-SubCell"/>
</dbReference>
<keyword evidence="7" id="KW-1185">Reference proteome</keyword>
<evidence type="ECO:0000313" key="6">
    <source>
        <dbReference type="EMBL" id="KAL0910844.1"/>
    </source>
</evidence>
<feature type="compositionally biased region" description="Basic and acidic residues" evidence="4">
    <location>
        <begin position="406"/>
        <end position="426"/>
    </location>
</feature>
<dbReference type="Gene3D" id="1.25.10.10">
    <property type="entry name" value="Leucine-rich Repeat Variant"/>
    <property type="match status" value="2"/>
</dbReference>
<accession>A0ABD0UDD5</accession>
<organism evidence="6 7">
    <name type="scientific">Dendrobium thyrsiflorum</name>
    <name type="common">Pinecone-like raceme dendrobium</name>
    <name type="synonym">Orchid</name>
    <dbReference type="NCBI Taxonomy" id="117978"/>
    <lineage>
        <taxon>Eukaryota</taxon>
        <taxon>Viridiplantae</taxon>
        <taxon>Streptophyta</taxon>
        <taxon>Embryophyta</taxon>
        <taxon>Tracheophyta</taxon>
        <taxon>Spermatophyta</taxon>
        <taxon>Magnoliopsida</taxon>
        <taxon>Liliopsida</taxon>
        <taxon>Asparagales</taxon>
        <taxon>Orchidaceae</taxon>
        <taxon>Epidendroideae</taxon>
        <taxon>Malaxideae</taxon>
        <taxon>Dendrobiinae</taxon>
        <taxon>Dendrobium</taxon>
    </lineage>
</organism>
<dbReference type="EMBL" id="JANQDX010000015">
    <property type="protein sequence ID" value="KAL0910844.1"/>
    <property type="molecule type" value="Genomic_DNA"/>
</dbReference>
<dbReference type="PANTHER" id="PTHR10997">
    <property type="entry name" value="IMPORTIN-7, 8, 11"/>
    <property type="match status" value="1"/>
</dbReference>
<proteinExistence type="predicted"/>
<reference evidence="6 7" key="1">
    <citation type="journal article" date="2024" name="Plant Biotechnol. J.">
        <title>Dendrobium thyrsiflorum genome and its molecular insights into genes involved in important horticultural traits.</title>
        <authorList>
            <person name="Chen B."/>
            <person name="Wang J.Y."/>
            <person name="Zheng P.J."/>
            <person name="Li K.L."/>
            <person name="Liang Y.M."/>
            <person name="Chen X.F."/>
            <person name="Zhang C."/>
            <person name="Zhao X."/>
            <person name="He X."/>
            <person name="Zhang G.Q."/>
            <person name="Liu Z.J."/>
            <person name="Xu Q."/>
        </authorList>
    </citation>
    <scope>NUCLEOTIDE SEQUENCE [LARGE SCALE GENOMIC DNA]</scope>
    <source>
        <strain evidence="6">GZMU011</strain>
    </source>
</reference>
<feature type="region of interest" description="Disordered" evidence="4">
    <location>
        <begin position="378"/>
        <end position="433"/>
    </location>
</feature>
<evidence type="ECO:0000256" key="1">
    <source>
        <dbReference type="ARBA" id="ARBA00004123"/>
    </source>
</evidence>
<keyword evidence="2" id="KW-0813">Transport</keyword>